<protein>
    <submittedName>
        <fullName evidence="4">IS3 family transposase</fullName>
    </submittedName>
</protein>
<evidence type="ECO:0000256" key="1">
    <source>
        <dbReference type="ARBA" id="ARBA00002286"/>
    </source>
</evidence>
<dbReference type="EMBL" id="JACKTG010000032">
    <property type="protein sequence ID" value="MCV6990066.1"/>
    <property type="molecule type" value="Genomic_DNA"/>
</dbReference>
<dbReference type="PANTHER" id="PTHR47515">
    <property type="entry name" value="LOW CALCIUM RESPONSE LOCUS PROTEIN T"/>
    <property type="match status" value="1"/>
</dbReference>
<dbReference type="GO" id="GO:0015074">
    <property type="term" value="P:DNA integration"/>
    <property type="evidence" value="ECO:0007669"/>
    <property type="project" value="InterPro"/>
</dbReference>
<dbReference type="Proteomes" id="UP001207588">
    <property type="component" value="Unassembled WGS sequence"/>
</dbReference>
<proteinExistence type="predicted"/>
<name>A0AAW5S5N3_MYCBC</name>
<dbReference type="InterPro" id="IPR012337">
    <property type="entry name" value="RNaseH-like_sf"/>
</dbReference>
<dbReference type="Pfam" id="PF13276">
    <property type="entry name" value="HTH_21"/>
    <property type="match status" value="1"/>
</dbReference>
<evidence type="ECO:0000313" key="5">
    <source>
        <dbReference type="Proteomes" id="UP001207588"/>
    </source>
</evidence>
<dbReference type="Pfam" id="PF13683">
    <property type="entry name" value="rve_3"/>
    <property type="match status" value="1"/>
</dbReference>
<dbReference type="Pfam" id="PF00665">
    <property type="entry name" value="rve"/>
    <property type="match status" value="1"/>
</dbReference>
<dbReference type="AlphaFoldDB" id="A0AAW5S5N3"/>
<dbReference type="Gene3D" id="3.30.420.10">
    <property type="entry name" value="Ribonuclease H-like superfamily/Ribonuclease H"/>
    <property type="match status" value="1"/>
</dbReference>
<dbReference type="InterPro" id="IPR001584">
    <property type="entry name" value="Integrase_cat-core"/>
</dbReference>
<dbReference type="InterPro" id="IPR025948">
    <property type="entry name" value="HTH-like_dom"/>
</dbReference>
<feature type="coiled-coil region" evidence="2">
    <location>
        <begin position="54"/>
        <end position="88"/>
    </location>
</feature>
<dbReference type="InterPro" id="IPR002514">
    <property type="entry name" value="Transposase_8"/>
</dbReference>
<dbReference type="GO" id="GO:0003677">
    <property type="term" value="F:DNA binding"/>
    <property type="evidence" value="ECO:0007669"/>
    <property type="project" value="InterPro"/>
</dbReference>
<dbReference type="SUPFAM" id="SSF53098">
    <property type="entry name" value="Ribonuclease H-like"/>
    <property type="match status" value="1"/>
</dbReference>
<dbReference type="InterPro" id="IPR036397">
    <property type="entry name" value="RNaseH_sf"/>
</dbReference>
<dbReference type="Pfam" id="PF01527">
    <property type="entry name" value="HTH_Tnp_1"/>
    <property type="match status" value="1"/>
</dbReference>
<reference evidence="4" key="1">
    <citation type="submission" date="2020-07" db="EMBL/GenBank/DDBJ databases">
        <authorList>
            <person name="Pettersson B.M.F."/>
            <person name="Behra P.R.K."/>
            <person name="Ramesh M."/>
            <person name="Das S."/>
            <person name="Dasgupta S."/>
            <person name="Kirsebom L.A."/>
        </authorList>
    </citation>
    <scope>NUCLEOTIDE SEQUENCE</scope>
    <source>
        <strain evidence="4">DSM 45439</strain>
    </source>
</reference>
<dbReference type="InterPro" id="IPR048020">
    <property type="entry name" value="Transpos_IS3"/>
</dbReference>
<dbReference type="PROSITE" id="PS50994">
    <property type="entry name" value="INTEGRASE"/>
    <property type="match status" value="1"/>
</dbReference>
<sequence>MATRKRHSPEQIVRKLMAADRLLAEGKDTAAVCRELGVSEATYHRWRNQFGGLKAEDARRLKDLERENATLKRLLADAELEKVALKEIAKGKLLGPERRRAAVRHLQRVLGVSERFACRVTGQHRATQRHEPASATAADPDAALRGWLRQYAKDHPRRGFRPAYHDARGEGWIVNHKKVQRLWREEGLRVPQRRRRKRRGNSTAADVATADAPNRVWAVDFQFDSTTDGRPIKIVSIVDEHTRECLGGLVERGITGEHLIGELDRLAGQRGTYPAVLRCDNGPELACSAMADWAAGQVGLHFIPPGQPWRNGYVESFNSRIRDECLNINSFWSLPQARIVISDWKHEYNHHRRHSSLGYQPPARYAATCTHQ</sequence>
<keyword evidence="2" id="KW-0175">Coiled coil</keyword>
<accession>A0AAW5S5N3</accession>
<dbReference type="NCBIfam" id="NF033516">
    <property type="entry name" value="transpos_IS3"/>
    <property type="match status" value="1"/>
</dbReference>
<dbReference type="PANTHER" id="PTHR47515:SF1">
    <property type="entry name" value="BLR2054 PROTEIN"/>
    <property type="match status" value="1"/>
</dbReference>
<dbReference type="RefSeq" id="WP_155255800.1">
    <property type="nucleotide sequence ID" value="NZ_JACKTG010000032.1"/>
</dbReference>
<evidence type="ECO:0000313" key="4">
    <source>
        <dbReference type="EMBL" id="MCV6990066.1"/>
    </source>
</evidence>
<evidence type="ECO:0000259" key="3">
    <source>
        <dbReference type="PROSITE" id="PS50994"/>
    </source>
</evidence>
<dbReference type="SUPFAM" id="SSF46689">
    <property type="entry name" value="Homeodomain-like"/>
    <property type="match status" value="1"/>
</dbReference>
<comment type="function">
    <text evidence="1">Involved in the transposition of the insertion sequence.</text>
</comment>
<dbReference type="GO" id="GO:0004803">
    <property type="term" value="F:transposase activity"/>
    <property type="evidence" value="ECO:0007669"/>
    <property type="project" value="InterPro"/>
</dbReference>
<dbReference type="InterPro" id="IPR009057">
    <property type="entry name" value="Homeodomain-like_sf"/>
</dbReference>
<feature type="domain" description="Integrase catalytic" evidence="3">
    <location>
        <begin position="209"/>
        <end position="369"/>
    </location>
</feature>
<evidence type="ECO:0000256" key="2">
    <source>
        <dbReference type="SAM" id="Coils"/>
    </source>
</evidence>
<gene>
    <name evidence="4" type="ORF">H7I91_12290</name>
</gene>
<comment type="caution">
    <text evidence="4">The sequence shown here is derived from an EMBL/GenBank/DDBJ whole genome shotgun (WGS) entry which is preliminary data.</text>
</comment>
<dbReference type="GO" id="GO:0006313">
    <property type="term" value="P:DNA transposition"/>
    <property type="evidence" value="ECO:0007669"/>
    <property type="project" value="InterPro"/>
</dbReference>
<reference evidence="4" key="2">
    <citation type="journal article" date="2022" name="BMC Genomics">
        <title>Comparative genome analysis of mycobacteria focusing on tRNA and non-coding RNA.</title>
        <authorList>
            <person name="Behra P.R.K."/>
            <person name="Pettersson B.M.F."/>
            <person name="Ramesh M."/>
            <person name="Das S."/>
            <person name="Dasgupta S."/>
            <person name="Kirsebom L.A."/>
        </authorList>
    </citation>
    <scope>NUCLEOTIDE SEQUENCE</scope>
    <source>
        <strain evidence="4">DSM 45439</strain>
    </source>
</reference>
<organism evidence="4 5">
    <name type="scientific">Mycobacterium bouchedurhonense</name>
    <dbReference type="NCBI Taxonomy" id="701041"/>
    <lineage>
        <taxon>Bacteria</taxon>
        <taxon>Bacillati</taxon>
        <taxon>Actinomycetota</taxon>
        <taxon>Actinomycetes</taxon>
        <taxon>Mycobacteriales</taxon>
        <taxon>Mycobacteriaceae</taxon>
        <taxon>Mycobacterium</taxon>
        <taxon>Mycobacterium avium complex (MAC)</taxon>
    </lineage>
</organism>